<dbReference type="Gene3D" id="3.30.450.40">
    <property type="match status" value="1"/>
</dbReference>
<dbReference type="CDD" id="cd00082">
    <property type="entry name" value="HisKA"/>
    <property type="match status" value="1"/>
</dbReference>
<dbReference type="Proteomes" id="UP000245466">
    <property type="component" value="Unassembled WGS sequence"/>
</dbReference>
<feature type="domain" description="Histidine kinase" evidence="6">
    <location>
        <begin position="190"/>
        <end position="405"/>
    </location>
</feature>
<dbReference type="Pfam" id="PF01590">
    <property type="entry name" value="GAF"/>
    <property type="match status" value="1"/>
</dbReference>
<dbReference type="AlphaFoldDB" id="A0A2U1B2I0"/>
<evidence type="ECO:0000313" key="7">
    <source>
        <dbReference type="EMBL" id="PVY42879.1"/>
    </source>
</evidence>
<name>A0A2U1B2I0_9BACT</name>
<keyword evidence="8" id="KW-1185">Reference proteome</keyword>
<comment type="caution">
    <text evidence="7">The sequence shown here is derived from an EMBL/GenBank/DDBJ whole genome shotgun (WGS) entry which is preliminary data.</text>
</comment>
<evidence type="ECO:0000256" key="5">
    <source>
        <dbReference type="ARBA" id="ARBA00022777"/>
    </source>
</evidence>
<protein>
    <recommendedName>
        <fullName evidence="2">histidine kinase</fullName>
        <ecNumber evidence="2">2.7.13.3</ecNumber>
    </recommendedName>
</protein>
<dbReference type="InterPro" id="IPR036097">
    <property type="entry name" value="HisK_dim/P_sf"/>
</dbReference>
<dbReference type="SMART" id="SM00387">
    <property type="entry name" value="HATPase_c"/>
    <property type="match status" value="1"/>
</dbReference>
<dbReference type="Pfam" id="PF00512">
    <property type="entry name" value="HisKA"/>
    <property type="match status" value="1"/>
</dbReference>
<dbReference type="InterPro" id="IPR036890">
    <property type="entry name" value="HATPase_C_sf"/>
</dbReference>
<dbReference type="SMART" id="SM00388">
    <property type="entry name" value="HisKA"/>
    <property type="match status" value="1"/>
</dbReference>
<dbReference type="RefSeq" id="WP_116541932.1">
    <property type="nucleotide sequence ID" value="NZ_QEKI01000002.1"/>
</dbReference>
<evidence type="ECO:0000256" key="2">
    <source>
        <dbReference type="ARBA" id="ARBA00012438"/>
    </source>
</evidence>
<dbReference type="PANTHER" id="PTHR43304">
    <property type="entry name" value="PHYTOCHROME-LIKE PROTEIN CPH1"/>
    <property type="match status" value="1"/>
</dbReference>
<comment type="catalytic activity">
    <reaction evidence="1">
        <text>ATP + protein L-histidine = ADP + protein N-phospho-L-histidine.</text>
        <dbReference type="EC" id="2.7.13.3"/>
    </reaction>
</comment>
<dbReference type="InterPro" id="IPR003661">
    <property type="entry name" value="HisK_dim/P_dom"/>
</dbReference>
<evidence type="ECO:0000259" key="6">
    <source>
        <dbReference type="PROSITE" id="PS50109"/>
    </source>
</evidence>
<dbReference type="InterPro" id="IPR005467">
    <property type="entry name" value="His_kinase_dom"/>
</dbReference>
<dbReference type="PRINTS" id="PR00344">
    <property type="entry name" value="BCTRLSENSOR"/>
</dbReference>
<dbReference type="GO" id="GO:0000155">
    <property type="term" value="F:phosphorelay sensor kinase activity"/>
    <property type="evidence" value="ECO:0007669"/>
    <property type="project" value="InterPro"/>
</dbReference>
<evidence type="ECO:0000256" key="4">
    <source>
        <dbReference type="ARBA" id="ARBA00022679"/>
    </source>
</evidence>
<dbReference type="InterPro" id="IPR052162">
    <property type="entry name" value="Sensor_kinase/Photoreceptor"/>
</dbReference>
<dbReference type="SMART" id="SM00065">
    <property type="entry name" value="GAF"/>
    <property type="match status" value="1"/>
</dbReference>
<evidence type="ECO:0000313" key="8">
    <source>
        <dbReference type="Proteomes" id="UP000245466"/>
    </source>
</evidence>
<dbReference type="PANTHER" id="PTHR43304:SF1">
    <property type="entry name" value="PAC DOMAIN-CONTAINING PROTEIN"/>
    <property type="match status" value="1"/>
</dbReference>
<dbReference type="InterPro" id="IPR004358">
    <property type="entry name" value="Sig_transdc_His_kin-like_C"/>
</dbReference>
<dbReference type="SUPFAM" id="SSF47384">
    <property type="entry name" value="Homodimeric domain of signal transducing histidine kinase"/>
    <property type="match status" value="1"/>
</dbReference>
<gene>
    <name evidence="7" type="ORF">C8E01_10254</name>
</gene>
<dbReference type="OrthoDB" id="9766459at2"/>
<accession>A0A2U1B2I0</accession>
<dbReference type="Gene3D" id="3.30.565.10">
    <property type="entry name" value="Histidine kinase-like ATPase, C-terminal domain"/>
    <property type="match status" value="1"/>
</dbReference>
<dbReference type="InterPro" id="IPR029016">
    <property type="entry name" value="GAF-like_dom_sf"/>
</dbReference>
<dbReference type="Gene3D" id="1.10.287.130">
    <property type="match status" value="1"/>
</dbReference>
<dbReference type="SUPFAM" id="SSF55781">
    <property type="entry name" value="GAF domain-like"/>
    <property type="match status" value="1"/>
</dbReference>
<dbReference type="CDD" id="cd00075">
    <property type="entry name" value="HATPase"/>
    <property type="match status" value="1"/>
</dbReference>
<dbReference type="EMBL" id="QEKI01000002">
    <property type="protein sequence ID" value="PVY42879.1"/>
    <property type="molecule type" value="Genomic_DNA"/>
</dbReference>
<reference evidence="7 8" key="1">
    <citation type="submission" date="2018-04" db="EMBL/GenBank/DDBJ databases">
        <title>Genomic Encyclopedia of Type Strains, Phase IV (KMG-IV): sequencing the most valuable type-strain genomes for metagenomic binning, comparative biology and taxonomic classification.</title>
        <authorList>
            <person name="Goeker M."/>
        </authorList>
    </citation>
    <scope>NUCLEOTIDE SEQUENCE [LARGE SCALE GENOMIC DNA]</scope>
    <source>
        <strain evidence="7 8">DSM 100231</strain>
    </source>
</reference>
<dbReference type="PROSITE" id="PS50109">
    <property type="entry name" value="HIS_KIN"/>
    <property type="match status" value="1"/>
</dbReference>
<evidence type="ECO:0000256" key="3">
    <source>
        <dbReference type="ARBA" id="ARBA00022553"/>
    </source>
</evidence>
<organism evidence="7 8">
    <name type="scientific">Pontibacter virosus</name>
    <dbReference type="NCBI Taxonomy" id="1765052"/>
    <lineage>
        <taxon>Bacteria</taxon>
        <taxon>Pseudomonadati</taxon>
        <taxon>Bacteroidota</taxon>
        <taxon>Cytophagia</taxon>
        <taxon>Cytophagales</taxon>
        <taxon>Hymenobacteraceae</taxon>
        <taxon>Pontibacter</taxon>
    </lineage>
</organism>
<keyword evidence="4" id="KW-0808">Transferase</keyword>
<evidence type="ECO:0000256" key="1">
    <source>
        <dbReference type="ARBA" id="ARBA00000085"/>
    </source>
</evidence>
<keyword evidence="5" id="KW-0418">Kinase</keyword>
<dbReference type="EC" id="2.7.13.3" evidence="2"/>
<sequence>MIEIQDNLLKDLEAVKQIPIVPNMLETVCQLTGMGFSAVARVTEDRWLACSVLDQVQFGLKEGGELEIATTLCNEIRDHRQPIVIDNVAEDPIYKEHHTPRIYGLKSYISVPIILKDGTFFGTLCAIDPKPAKVNNPEVISTFKMFADLLAFHLQSMSILERSYQANLDLQRKNSVLRNANFDLDSFVYTASHDLKSPIANIEGLISILSDAVLKEELDREEIKQITSMMKVSLNRFSTTIRDLTTIVEIEKTEEADEPVTLDLFEIVESVKEDLQNLITESDAQIQVVATDSRLAGFALKNIKSIINNLISNAIKYRSPDRAPLITIRLEKRDGRSYLSVQDNGLGIPSSKKDGIFTMFKRFHDHVEGSGIGLYIVKRMVDNVQGEIKVESVLHEGTTFTIIFG</sequence>
<dbReference type="InterPro" id="IPR003594">
    <property type="entry name" value="HATPase_dom"/>
</dbReference>
<dbReference type="InterPro" id="IPR003018">
    <property type="entry name" value="GAF"/>
</dbReference>
<keyword evidence="3" id="KW-0597">Phosphoprotein</keyword>
<dbReference type="SUPFAM" id="SSF55874">
    <property type="entry name" value="ATPase domain of HSP90 chaperone/DNA topoisomerase II/histidine kinase"/>
    <property type="match status" value="1"/>
</dbReference>
<dbReference type="Pfam" id="PF02518">
    <property type="entry name" value="HATPase_c"/>
    <property type="match status" value="1"/>
</dbReference>
<proteinExistence type="predicted"/>